<feature type="compositionally biased region" description="Gly residues" evidence="6">
    <location>
        <begin position="527"/>
        <end position="580"/>
    </location>
</feature>
<comment type="subcellular location">
    <subcellularLocation>
        <location evidence="1">Nucleus matrix</location>
    </subcellularLocation>
</comment>
<evidence type="ECO:0000256" key="6">
    <source>
        <dbReference type="SAM" id="MobiDB-lite"/>
    </source>
</evidence>
<evidence type="ECO:0000313" key="8">
    <source>
        <dbReference type="Ensembl" id="ENSSSCP00060031906.1"/>
    </source>
</evidence>
<dbReference type="Ensembl" id="ENSSSCT00060073993.1">
    <property type="protein sequence ID" value="ENSSSCP00060031906.1"/>
    <property type="gene ID" value="ENSSSCG00060054338.1"/>
</dbReference>
<evidence type="ECO:0000256" key="1">
    <source>
        <dbReference type="ARBA" id="ARBA00004109"/>
    </source>
</evidence>
<dbReference type="GO" id="GO:0016363">
    <property type="term" value="C:nuclear matrix"/>
    <property type="evidence" value="ECO:0007669"/>
    <property type="project" value="UniProtKB-SubCell"/>
</dbReference>
<dbReference type="InterPro" id="IPR024964">
    <property type="entry name" value="CTLH/CRA"/>
</dbReference>
<dbReference type="InterPro" id="IPR045098">
    <property type="entry name" value="Fyv10_fam"/>
</dbReference>
<accession>A0A8D1W269</accession>
<comment type="subunit">
    <text evidence="5">Identified in the CTLH complex that contains GID4, RANBP9 and/or RANBP10, MKLN1, MAEA, RMND5A (or alternatively its paralog RMND5B), GID8, ARMC8, WDR26 and YPEL5. Within this complex, MAEA, RMND5A (or alternatively its paralog RMND5B), GID8, WDR26, and RANBP9 and/or RANBP10 form the catalytic core, while GID4, MKLN1, ARMC8 and YPEL5 have ancillary roles. Interacts with F-actin.</text>
</comment>
<dbReference type="PROSITE" id="PS50896">
    <property type="entry name" value="LISH"/>
    <property type="match status" value="1"/>
</dbReference>
<dbReference type="Proteomes" id="UP000694723">
    <property type="component" value="Unplaced"/>
</dbReference>
<feature type="region of interest" description="Disordered" evidence="6">
    <location>
        <begin position="190"/>
        <end position="222"/>
    </location>
</feature>
<dbReference type="GO" id="GO:0043161">
    <property type="term" value="P:proteasome-mediated ubiquitin-dependent protein catabolic process"/>
    <property type="evidence" value="ECO:0007669"/>
    <property type="project" value="InterPro"/>
</dbReference>
<reference evidence="8" key="1">
    <citation type="submission" date="2025-08" db="UniProtKB">
        <authorList>
            <consortium name="Ensembl"/>
        </authorList>
    </citation>
    <scope>IDENTIFICATION</scope>
</reference>
<dbReference type="PANTHER" id="PTHR12170">
    <property type="entry name" value="MACROPHAGE ERYTHROBLAST ATTACHER-RELATED"/>
    <property type="match status" value="1"/>
</dbReference>
<dbReference type="Pfam" id="PF10607">
    <property type="entry name" value="CTLH"/>
    <property type="match status" value="1"/>
</dbReference>
<evidence type="ECO:0000259" key="7">
    <source>
        <dbReference type="PROSITE" id="PS50897"/>
    </source>
</evidence>
<dbReference type="InterPro" id="IPR006594">
    <property type="entry name" value="LisH"/>
</dbReference>
<dbReference type="AlphaFoldDB" id="A0A8D1W269"/>
<evidence type="ECO:0000256" key="5">
    <source>
        <dbReference type="ARBA" id="ARBA00046988"/>
    </source>
</evidence>
<evidence type="ECO:0000256" key="2">
    <source>
        <dbReference type="ARBA" id="ARBA00014384"/>
    </source>
</evidence>
<feature type="region of interest" description="Disordered" evidence="6">
    <location>
        <begin position="527"/>
        <end position="587"/>
    </location>
</feature>
<dbReference type="GO" id="GO:0004842">
    <property type="term" value="F:ubiquitin-protein transferase activity"/>
    <property type="evidence" value="ECO:0007669"/>
    <property type="project" value="InterPro"/>
</dbReference>
<proteinExistence type="predicted"/>
<name>A0A8D1W269_PIG</name>
<dbReference type="PROSITE" id="PS50897">
    <property type="entry name" value="CTLH"/>
    <property type="match status" value="1"/>
</dbReference>
<feature type="region of interest" description="Disordered" evidence="6">
    <location>
        <begin position="412"/>
        <end position="454"/>
    </location>
</feature>
<dbReference type="SMART" id="SM00668">
    <property type="entry name" value="CTLH"/>
    <property type="match status" value="1"/>
</dbReference>
<evidence type="ECO:0000256" key="3">
    <source>
        <dbReference type="ARBA" id="ARBA00023057"/>
    </source>
</evidence>
<dbReference type="InterPro" id="IPR006595">
    <property type="entry name" value="CTLH_C"/>
</dbReference>
<sequence length="628" mass="67977">MAVQESAAQLSMTLKVQEYPTLKVPYETLNKRFRAAQKNIDRETSHVTMVVAELEKTLSSCPAVDSVVSLLDGVVEKLSVLKRKAVESIQAEDESAKLCKRRIEHLKEHSSDQPAAAGLWKRKRMDRMMVEHLLRCGYYNTAVKLARQSGIEDLVNIEMFLTAKEVEESLERRETATCLAWCHDNKSRLRKMKGRQSEHDAKTGRKSRVASGSPKESEDLGMETIKGKPELSCLEFSLRIQEFIELIRQNKRLDAVRHARKHFSQAEGSQLDEVRQAMGMLAFPPDTHISPYKDLLDPARWRMLIQQFRYDNYRLHQLGNNSVFTLTLQAGLSAIKTPYPSRWEGPAVCTPAGCGAGVCAPSLASLPLPGERCRVPFRPASGLGSVRPAGGGGCPVETRPEMGRLRDLARLPGARRLRGGSEPPGKASGLMPGAPLEPQPHVASRRVPRAPAPPSLTRAQAVLQGGRQLAEPRLSGVQPLAQQAGAAAAHGALRQLAPGLQDLGRRHEREQPAHDAAQRLRLRLQREGGGGARGPAGRGQGPGGAGPGAPGGGGPGARGGGAGGPRGGGRGPGGAGPGARRGGEGSARWRRISRGFLAGYLQQDGTCQRRWFVSRKWVWCVSLETSSG</sequence>
<evidence type="ECO:0000256" key="4">
    <source>
        <dbReference type="ARBA" id="ARBA00029678"/>
    </source>
</evidence>
<dbReference type="SMART" id="SM00667">
    <property type="entry name" value="LisH"/>
    <property type="match status" value="1"/>
</dbReference>
<keyword evidence="3" id="KW-0265">Erythrocyte maturation</keyword>
<organism evidence="8 9">
    <name type="scientific">Sus scrofa</name>
    <name type="common">Pig</name>
    <dbReference type="NCBI Taxonomy" id="9823"/>
    <lineage>
        <taxon>Eukaryota</taxon>
        <taxon>Metazoa</taxon>
        <taxon>Chordata</taxon>
        <taxon>Craniata</taxon>
        <taxon>Vertebrata</taxon>
        <taxon>Euteleostomi</taxon>
        <taxon>Mammalia</taxon>
        <taxon>Eutheria</taxon>
        <taxon>Laurasiatheria</taxon>
        <taxon>Artiodactyla</taxon>
        <taxon>Suina</taxon>
        <taxon>Suidae</taxon>
        <taxon>Sus</taxon>
    </lineage>
</organism>
<dbReference type="PANTHER" id="PTHR12170:SF2">
    <property type="entry name" value="E3 UBIQUITIN-PROTEIN TRANSFERASE MAEA"/>
    <property type="match status" value="1"/>
</dbReference>
<protein>
    <recommendedName>
        <fullName evidence="2">E3 ubiquitin-protein transferase MAEA</fullName>
    </recommendedName>
    <alternativeName>
        <fullName evidence="4">Macrophage erythroblast attacher</fullName>
    </alternativeName>
</protein>
<dbReference type="InterPro" id="IPR013144">
    <property type="entry name" value="CRA_dom"/>
</dbReference>
<dbReference type="GO" id="GO:0043249">
    <property type="term" value="P:erythrocyte maturation"/>
    <property type="evidence" value="ECO:0007669"/>
    <property type="project" value="UniProtKB-KW"/>
</dbReference>
<evidence type="ECO:0000313" key="9">
    <source>
        <dbReference type="Proteomes" id="UP000694723"/>
    </source>
</evidence>
<dbReference type="SMART" id="SM00757">
    <property type="entry name" value="CRA"/>
    <property type="match status" value="1"/>
</dbReference>
<feature type="domain" description="CTLH" evidence="7">
    <location>
        <begin position="159"/>
        <end position="254"/>
    </location>
</feature>